<feature type="compositionally biased region" description="Basic and acidic residues" evidence="1">
    <location>
        <begin position="148"/>
        <end position="163"/>
    </location>
</feature>
<gene>
    <name evidence="3" type="ORF">CPB84DRAFT_1055945</name>
</gene>
<reference evidence="3" key="1">
    <citation type="submission" date="2020-11" db="EMBL/GenBank/DDBJ databases">
        <authorList>
            <consortium name="DOE Joint Genome Institute"/>
            <person name="Ahrendt S."/>
            <person name="Riley R."/>
            <person name="Andreopoulos W."/>
            <person name="LaButti K."/>
            <person name="Pangilinan J."/>
            <person name="Ruiz-duenas F.J."/>
            <person name="Barrasa J.M."/>
            <person name="Sanchez-Garcia M."/>
            <person name="Camarero S."/>
            <person name="Miyauchi S."/>
            <person name="Serrano A."/>
            <person name="Linde D."/>
            <person name="Babiker R."/>
            <person name="Drula E."/>
            <person name="Ayuso-Fernandez I."/>
            <person name="Pacheco R."/>
            <person name="Padilla G."/>
            <person name="Ferreira P."/>
            <person name="Barriuso J."/>
            <person name="Kellner H."/>
            <person name="Castanera R."/>
            <person name="Alfaro M."/>
            <person name="Ramirez L."/>
            <person name="Pisabarro A.G."/>
            <person name="Kuo A."/>
            <person name="Tritt A."/>
            <person name="Lipzen A."/>
            <person name="He G."/>
            <person name="Yan M."/>
            <person name="Ng V."/>
            <person name="Cullen D."/>
            <person name="Martin F."/>
            <person name="Rosso M.-N."/>
            <person name="Henrissat B."/>
            <person name="Hibbett D."/>
            <person name="Martinez A.T."/>
            <person name="Grigoriev I.V."/>
        </authorList>
    </citation>
    <scope>NUCLEOTIDE SEQUENCE</scope>
    <source>
        <strain evidence="3">AH 44721</strain>
    </source>
</reference>
<comment type="caution">
    <text evidence="3">The sequence shown here is derived from an EMBL/GenBank/DDBJ whole genome shotgun (WGS) entry which is preliminary data.</text>
</comment>
<keyword evidence="4" id="KW-1185">Reference proteome</keyword>
<feature type="compositionally biased region" description="Polar residues" evidence="1">
    <location>
        <begin position="135"/>
        <end position="145"/>
    </location>
</feature>
<protein>
    <submittedName>
        <fullName evidence="3">Uncharacterized protein</fullName>
    </submittedName>
</protein>
<feature type="compositionally biased region" description="Polar residues" evidence="1">
    <location>
        <begin position="1"/>
        <end position="11"/>
    </location>
</feature>
<feature type="region of interest" description="Disordered" evidence="1">
    <location>
        <begin position="55"/>
        <end position="192"/>
    </location>
</feature>
<evidence type="ECO:0000256" key="2">
    <source>
        <dbReference type="SAM" id="Phobius"/>
    </source>
</evidence>
<feature type="transmembrane region" description="Helical" evidence="2">
    <location>
        <begin position="300"/>
        <end position="326"/>
    </location>
</feature>
<organism evidence="3 4">
    <name type="scientific">Gymnopilus junonius</name>
    <name type="common">Spectacular rustgill mushroom</name>
    <name type="synonym">Gymnopilus spectabilis subsp. junonius</name>
    <dbReference type="NCBI Taxonomy" id="109634"/>
    <lineage>
        <taxon>Eukaryota</taxon>
        <taxon>Fungi</taxon>
        <taxon>Dikarya</taxon>
        <taxon>Basidiomycota</taxon>
        <taxon>Agaricomycotina</taxon>
        <taxon>Agaricomycetes</taxon>
        <taxon>Agaricomycetidae</taxon>
        <taxon>Agaricales</taxon>
        <taxon>Agaricineae</taxon>
        <taxon>Hymenogastraceae</taxon>
        <taxon>Gymnopilus</taxon>
    </lineage>
</organism>
<sequence>MSTTVSSSTKNLVEGGNSLAAFAGRRRPGMSSRKKMTSNGSIYRLPAEFNPDAPIYGASPNNADHDHIYHPDWNSVQPAPSAHPQGPQTRQRRLLLGSPSLTGFLRTLGSPNGADTPSPPHTSNGSANGHGGSNEALNPRSTAASRPSHIDLNEENHRSRDTPRVGVKNSAPYFEVPRTHSPEKYRCSPTTSARQRLNQVPEEMEVPSSSVVADGCGTYSDQRPQTSTAGQGHQYYGSVGCGPAPRTRSDVDPGTGPRYVEGVLMDDDDASSLSSEEEEWLLDSELAKEGLYRGNYKNLIILYTLVPLSTLLAFVLLAILPVLAFPSSSHSLFPYPPYLPFPIPEVSTAMALWSLSYLIRDFLYSTSLVATSWIPPPSYRFPKFIPVLTSILSAFLQTNSSSTAIKSCNHHTFQHGTTMPSDVYGGSRSGGQQRRLSWGSSKDMKASLCTRTF</sequence>
<feature type="region of interest" description="Disordered" evidence="1">
    <location>
        <begin position="422"/>
        <end position="442"/>
    </location>
</feature>
<proteinExistence type="predicted"/>
<feature type="region of interest" description="Disordered" evidence="1">
    <location>
        <begin position="1"/>
        <end position="39"/>
    </location>
</feature>
<keyword evidence="2" id="KW-0472">Membrane</keyword>
<evidence type="ECO:0000256" key="1">
    <source>
        <dbReference type="SAM" id="MobiDB-lite"/>
    </source>
</evidence>
<feature type="region of interest" description="Disordered" evidence="1">
    <location>
        <begin position="223"/>
        <end position="254"/>
    </location>
</feature>
<evidence type="ECO:0000313" key="4">
    <source>
        <dbReference type="Proteomes" id="UP000724874"/>
    </source>
</evidence>
<evidence type="ECO:0000313" key="3">
    <source>
        <dbReference type="EMBL" id="KAF8900173.1"/>
    </source>
</evidence>
<dbReference type="EMBL" id="JADNYJ010000049">
    <property type="protein sequence ID" value="KAF8900173.1"/>
    <property type="molecule type" value="Genomic_DNA"/>
</dbReference>
<feature type="compositionally biased region" description="Low complexity" evidence="1">
    <location>
        <begin position="430"/>
        <end position="441"/>
    </location>
</feature>
<keyword evidence="2" id="KW-1133">Transmembrane helix</keyword>
<dbReference type="AlphaFoldDB" id="A0A9P5NMY7"/>
<keyword evidence="2" id="KW-0812">Transmembrane</keyword>
<dbReference type="Proteomes" id="UP000724874">
    <property type="component" value="Unassembled WGS sequence"/>
</dbReference>
<accession>A0A9P5NMY7</accession>
<feature type="transmembrane region" description="Helical" evidence="2">
    <location>
        <begin position="338"/>
        <end position="359"/>
    </location>
</feature>
<name>A0A9P5NMY7_GYMJU</name>
<dbReference type="OrthoDB" id="3364069at2759"/>
<feature type="compositionally biased region" description="Basic residues" evidence="1">
    <location>
        <begin position="24"/>
        <end position="36"/>
    </location>
</feature>
<feature type="compositionally biased region" description="Basic and acidic residues" evidence="1">
    <location>
        <begin position="177"/>
        <end position="186"/>
    </location>
</feature>